<dbReference type="AlphaFoldDB" id="A0A0R1VHW5"/>
<dbReference type="InterPro" id="IPR027417">
    <property type="entry name" value="P-loop_NTPase"/>
</dbReference>
<reference evidence="1 2" key="1">
    <citation type="journal article" date="2015" name="Genome Announc.">
        <title>Expanding the biotechnology potential of lactobacilli through comparative genomics of 213 strains and associated genera.</title>
        <authorList>
            <person name="Sun Z."/>
            <person name="Harris H.M."/>
            <person name="McCann A."/>
            <person name="Guo C."/>
            <person name="Argimon S."/>
            <person name="Zhang W."/>
            <person name="Yang X."/>
            <person name="Jeffery I.B."/>
            <person name="Cooney J.C."/>
            <person name="Kagawa T.F."/>
            <person name="Liu W."/>
            <person name="Song Y."/>
            <person name="Salvetti E."/>
            <person name="Wrobel A."/>
            <person name="Rasinkangas P."/>
            <person name="Parkhill J."/>
            <person name="Rea M.C."/>
            <person name="O'Sullivan O."/>
            <person name="Ritari J."/>
            <person name="Douillard F.P."/>
            <person name="Paul Ross R."/>
            <person name="Yang R."/>
            <person name="Briner A.E."/>
            <person name="Felis G.E."/>
            <person name="de Vos W.M."/>
            <person name="Barrangou R."/>
            <person name="Klaenhammer T.R."/>
            <person name="Caufield P.W."/>
            <person name="Cui Y."/>
            <person name="Zhang H."/>
            <person name="O'Toole P.W."/>
        </authorList>
    </citation>
    <scope>NUCLEOTIDE SEQUENCE [LARGE SCALE GENOMIC DNA]</scope>
    <source>
        <strain evidence="1 2">DSM 18630</strain>
    </source>
</reference>
<protein>
    <recommendedName>
        <fullName evidence="3">UDP-N-acetylglucosamine kinase</fullName>
    </recommendedName>
</protein>
<accession>A0A0R1VHW5</accession>
<keyword evidence="2" id="KW-1185">Reference proteome</keyword>
<comment type="caution">
    <text evidence="1">The sequence shown here is derived from an EMBL/GenBank/DDBJ whole genome shotgun (WGS) entry which is preliminary data.</text>
</comment>
<evidence type="ECO:0008006" key="3">
    <source>
        <dbReference type="Google" id="ProtNLM"/>
    </source>
</evidence>
<dbReference type="STRING" id="1423750.FC89_GL001749"/>
<sequence>MLSSLILIRGNSGSGKSTLAQKLQQFLGTESCLLLQQDKLRRNLLHADDHVASPAVDLLDTLLKFGSQHYSLTILEGILRKDVYGEMLKQAMIYFNDQKLIYYLDYSFEKTVSFNSLKEQPFSVILLQKWWREQDCLTANDRLLNGNLESNYQKIINNLQ</sequence>
<proteinExistence type="predicted"/>
<dbReference type="RefSeq" id="WP_057872332.1">
    <property type="nucleotide sequence ID" value="NZ_AZGB01000022.1"/>
</dbReference>
<gene>
    <name evidence="1" type="ORF">FC89_GL001749</name>
</gene>
<dbReference type="GeneID" id="98319610"/>
<dbReference type="EMBL" id="AZGB01000022">
    <property type="protein sequence ID" value="KRM05278.1"/>
    <property type="molecule type" value="Genomic_DNA"/>
</dbReference>
<dbReference type="OrthoDB" id="9781848at2"/>
<evidence type="ECO:0000313" key="1">
    <source>
        <dbReference type="EMBL" id="KRM05278.1"/>
    </source>
</evidence>
<dbReference type="SUPFAM" id="SSF52540">
    <property type="entry name" value="P-loop containing nucleoside triphosphate hydrolases"/>
    <property type="match status" value="1"/>
</dbReference>
<dbReference type="NCBIfam" id="NF005255">
    <property type="entry name" value="PRK06762.2-2"/>
    <property type="match status" value="1"/>
</dbReference>
<dbReference type="Pfam" id="PF13671">
    <property type="entry name" value="AAA_33"/>
    <property type="match status" value="1"/>
</dbReference>
<dbReference type="Gene3D" id="3.40.50.300">
    <property type="entry name" value="P-loop containing nucleotide triphosphate hydrolases"/>
    <property type="match status" value="1"/>
</dbReference>
<organism evidence="1 2">
    <name type="scientific">Liquorilactobacillus ghanensis DSM 18630</name>
    <dbReference type="NCBI Taxonomy" id="1423750"/>
    <lineage>
        <taxon>Bacteria</taxon>
        <taxon>Bacillati</taxon>
        <taxon>Bacillota</taxon>
        <taxon>Bacilli</taxon>
        <taxon>Lactobacillales</taxon>
        <taxon>Lactobacillaceae</taxon>
        <taxon>Liquorilactobacillus</taxon>
    </lineage>
</organism>
<evidence type="ECO:0000313" key="2">
    <source>
        <dbReference type="Proteomes" id="UP000051451"/>
    </source>
</evidence>
<dbReference type="PATRIC" id="fig|1423750.3.peg.1794"/>
<dbReference type="Proteomes" id="UP000051451">
    <property type="component" value="Unassembled WGS sequence"/>
</dbReference>
<name>A0A0R1VHW5_9LACO</name>